<name>A0A249SP37_9MOLU</name>
<dbReference type="STRING" id="1336232.GCA_000518825_01163"/>
<dbReference type="KEGG" id="mchc:CK556_03475"/>
<comment type="similarity">
    <text evidence="1 5">Belongs to the glycosyl hydrolase 1 family.</text>
</comment>
<keyword evidence="2 6" id="KW-0378">Hydrolase</keyword>
<gene>
    <name evidence="6" type="ORF">CK556_03475</name>
</gene>
<dbReference type="PROSITE" id="PS00572">
    <property type="entry name" value="GLYCOSYL_HYDROL_F1_1"/>
    <property type="match status" value="1"/>
</dbReference>
<dbReference type="InterPro" id="IPR001360">
    <property type="entry name" value="Glyco_hydro_1"/>
</dbReference>
<reference evidence="6 7" key="1">
    <citation type="submission" date="2017-08" db="EMBL/GenBank/DDBJ databases">
        <title>Complete Genome Sequence of Mesoplasma chauliocola.</title>
        <authorList>
            <person name="Knight T.F.Jr."/>
            <person name="Citino T."/>
        </authorList>
    </citation>
    <scope>NUCLEOTIDE SEQUENCE [LARGE SCALE GENOMIC DNA]</scope>
    <source>
        <strain evidence="6 7">CHPA-2</strain>
    </source>
</reference>
<dbReference type="GO" id="GO:0016052">
    <property type="term" value="P:carbohydrate catabolic process"/>
    <property type="evidence" value="ECO:0007669"/>
    <property type="project" value="TreeGrafter"/>
</dbReference>
<evidence type="ECO:0000313" key="6">
    <source>
        <dbReference type="EMBL" id="ASZ09386.1"/>
    </source>
</evidence>
<evidence type="ECO:0000256" key="1">
    <source>
        <dbReference type="ARBA" id="ARBA00010838"/>
    </source>
</evidence>
<dbReference type="Pfam" id="PF00232">
    <property type="entry name" value="Glyco_hydro_1"/>
    <property type="match status" value="1"/>
</dbReference>
<dbReference type="InterPro" id="IPR017853">
    <property type="entry name" value="GH"/>
</dbReference>
<dbReference type="AlphaFoldDB" id="A0A249SP37"/>
<accession>A0A249SP37</accession>
<organism evidence="6 7">
    <name type="scientific">Mesoplasma chauliocola</name>
    <dbReference type="NCBI Taxonomy" id="216427"/>
    <lineage>
        <taxon>Bacteria</taxon>
        <taxon>Bacillati</taxon>
        <taxon>Mycoplasmatota</taxon>
        <taxon>Mollicutes</taxon>
        <taxon>Entomoplasmatales</taxon>
        <taxon>Entomoplasmataceae</taxon>
        <taxon>Mesoplasma</taxon>
    </lineage>
</organism>
<evidence type="ECO:0000256" key="4">
    <source>
        <dbReference type="PROSITE-ProRule" id="PRU10055"/>
    </source>
</evidence>
<keyword evidence="7" id="KW-1185">Reference proteome</keyword>
<keyword evidence="3" id="KW-0326">Glycosidase</keyword>
<dbReference type="PRINTS" id="PR00131">
    <property type="entry name" value="GLHYDRLASE1"/>
</dbReference>
<dbReference type="Gene3D" id="3.20.20.80">
    <property type="entry name" value="Glycosidases"/>
    <property type="match status" value="1"/>
</dbReference>
<evidence type="ECO:0000256" key="5">
    <source>
        <dbReference type="RuleBase" id="RU003690"/>
    </source>
</evidence>
<dbReference type="RefSeq" id="WP_027875543.1">
    <property type="nucleotide sequence ID" value="NZ_CP023173.1"/>
</dbReference>
<sequence length="483" mass="56133">MKFIKDDFLWGGATAASQVEGAYNEGGKTLTMLEMKPFTPIKDRTAIHFGGNTKDDYLKAIENKENLHYPKRFGIDFYHRYKEDIVLFKEAGMGIYRMSIAWSRIFPYGDDEKPNQSGIDFYRNVFEECKKAGIKVMVTMHHFDTPYEITKKYGGWTNRIVIDLFVKYAETLFKEFDNVVDFWLPFNEINVAIWSTEVGLGVFESDFKSKNERDQAAYQGLHHQFIAQAKVIELGKKMCKPETKFGCMVANITTYSLDCNPINEMANLKSQQLSRWFFYDVVAKGEYPTYIKRYFAENNINIKMENNDEKFLKNNTVDFISFSYYMSATVAVQGNDKASGNVSTGGKNPFLEATEWGWQIDPIGLRVSLNQMWDRYQKPLFISENGIGVLENLNSKNTVEDDYRIEYLSKHFEQISEAIKDGVDVFGYTMWTPIDVVSASTNEMSKRYGIIYVDYDDYHNGTGNRFKKKSFYWFQNFMKTKEL</sequence>
<dbReference type="SUPFAM" id="SSF51445">
    <property type="entry name" value="(Trans)glycosidases"/>
    <property type="match status" value="1"/>
</dbReference>
<evidence type="ECO:0000256" key="3">
    <source>
        <dbReference type="ARBA" id="ARBA00023295"/>
    </source>
</evidence>
<proteinExistence type="inferred from homology"/>
<dbReference type="InterPro" id="IPR018120">
    <property type="entry name" value="Glyco_hydro_1_AS"/>
</dbReference>
<dbReference type="Proteomes" id="UP000232229">
    <property type="component" value="Chromosome"/>
</dbReference>
<dbReference type="GO" id="GO:0005829">
    <property type="term" value="C:cytosol"/>
    <property type="evidence" value="ECO:0007669"/>
    <property type="project" value="TreeGrafter"/>
</dbReference>
<dbReference type="PANTHER" id="PTHR10353:SF122">
    <property type="entry name" value="6-PHOSPHO-BETA-GLUCOSIDASE ASCB-RELATED"/>
    <property type="match status" value="1"/>
</dbReference>
<dbReference type="GO" id="GO:0008422">
    <property type="term" value="F:beta-glucosidase activity"/>
    <property type="evidence" value="ECO:0007669"/>
    <property type="project" value="TreeGrafter"/>
</dbReference>
<protein>
    <submittedName>
        <fullName evidence="6">Glycoside hydrolase family 1 protein</fullName>
    </submittedName>
</protein>
<feature type="active site" description="Nucleophile" evidence="4">
    <location>
        <position position="384"/>
    </location>
</feature>
<evidence type="ECO:0000313" key="7">
    <source>
        <dbReference type="Proteomes" id="UP000232229"/>
    </source>
</evidence>
<dbReference type="EMBL" id="CP023173">
    <property type="protein sequence ID" value="ASZ09386.1"/>
    <property type="molecule type" value="Genomic_DNA"/>
</dbReference>
<dbReference type="FunFam" id="3.20.20.80:FF:000004">
    <property type="entry name" value="Beta-glucosidase 6-phospho-beta-glucosidase"/>
    <property type="match status" value="1"/>
</dbReference>
<dbReference type="PANTHER" id="PTHR10353">
    <property type="entry name" value="GLYCOSYL HYDROLASE"/>
    <property type="match status" value="1"/>
</dbReference>
<evidence type="ECO:0000256" key="2">
    <source>
        <dbReference type="ARBA" id="ARBA00022801"/>
    </source>
</evidence>